<gene>
    <name evidence="1" type="ORF">UFOPK3278_00760</name>
</gene>
<organism evidence="1">
    <name type="scientific">freshwater metagenome</name>
    <dbReference type="NCBI Taxonomy" id="449393"/>
    <lineage>
        <taxon>unclassified sequences</taxon>
        <taxon>metagenomes</taxon>
        <taxon>ecological metagenomes</taxon>
    </lineage>
</organism>
<name>A0A6J7BWS3_9ZZZZ</name>
<dbReference type="AlphaFoldDB" id="A0A6J7BWS3"/>
<dbReference type="EMBL" id="CAFBIX010000026">
    <property type="protein sequence ID" value="CAB4848243.1"/>
    <property type="molecule type" value="Genomic_DNA"/>
</dbReference>
<protein>
    <submittedName>
        <fullName evidence="1">Unannotated protein</fullName>
    </submittedName>
</protein>
<reference evidence="1" key="1">
    <citation type="submission" date="2020-05" db="EMBL/GenBank/DDBJ databases">
        <authorList>
            <person name="Chiriac C."/>
            <person name="Salcher M."/>
            <person name="Ghai R."/>
            <person name="Kavagutti S V."/>
        </authorList>
    </citation>
    <scope>NUCLEOTIDE SEQUENCE</scope>
</reference>
<sequence length="314" mass="35240">MVDKTSGTSTFNLDLNNLVEDAFERCGQELRTGYDLKTARRSLNIMTAEWANRGLNLWTVEPGQITMYQNQIMYPLPVDTVDLLDMVTRTQTGQNQQDINISRISESTYITIPNKNATGRPIQVWINRQSGQENPTDILLAETLTATASTAANPQTITLSSTVGLAQFGFIRIGVETIQYGGVSGNTITGCIRAVNNTALTSHAISDKIYVQNLPTVNVWPAPEQSDWYTFVYYRLRRIQDAGTGVTVEDIPFRFIPAMVAGLAYYLSNKLPMVDPTRIQMLKADYEQQFQLAADEDREKASVRFVPREMFYHG</sequence>
<evidence type="ECO:0000313" key="1">
    <source>
        <dbReference type="EMBL" id="CAB4848243.1"/>
    </source>
</evidence>
<accession>A0A6J7BWS3</accession>
<proteinExistence type="predicted"/>